<keyword evidence="6" id="KW-0414">Isoprene biosynthesis</keyword>
<dbReference type="NCBIfam" id="TIGR02150">
    <property type="entry name" value="IPP_isom_1"/>
    <property type="match status" value="1"/>
</dbReference>
<evidence type="ECO:0000256" key="7">
    <source>
        <dbReference type="ARBA" id="ARBA00023235"/>
    </source>
</evidence>
<dbReference type="InterPro" id="IPR011876">
    <property type="entry name" value="IsopentenylPP_isomerase_typ1"/>
</dbReference>
<organism evidence="9 10">
    <name type="scientific">Macrostomum lignano</name>
    <dbReference type="NCBI Taxonomy" id="282301"/>
    <lineage>
        <taxon>Eukaryota</taxon>
        <taxon>Metazoa</taxon>
        <taxon>Spiralia</taxon>
        <taxon>Lophotrochozoa</taxon>
        <taxon>Platyhelminthes</taxon>
        <taxon>Rhabditophora</taxon>
        <taxon>Macrostomorpha</taxon>
        <taxon>Macrostomida</taxon>
        <taxon>Macrostomidae</taxon>
        <taxon>Macrostomum</taxon>
    </lineage>
</organism>
<gene>
    <name evidence="9" type="ORF">BOX15_Mlig009961g1</name>
</gene>
<dbReference type="InterPro" id="IPR015797">
    <property type="entry name" value="NUDIX_hydrolase-like_dom_sf"/>
</dbReference>
<comment type="pathway">
    <text evidence="3">Isoprenoid biosynthesis; dimethylallyl diphosphate biosynthesis; dimethylallyl diphosphate from isopentenyl diphosphate: step 1/1.</text>
</comment>
<evidence type="ECO:0000256" key="3">
    <source>
        <dbReference type="ARBA" id="ARBA00004826"/>
    </source>
</evidence>
<dbReference type="AlphaFoldDB" id="A0A267ECK8"/>
<dbReference type="Pfam" id="PF00293">
    <property type="entry name" value="NUDIX"/>
    <property type="match status" value="1"/>
</dbReference>
<accession>A0A267ECK8</accession>
<dbReference type="EMBL" id="NIVC01002284">
    <property type="protein sequence ID" value="PAA59238.1"/>
    <property type="molecule type" value="Genomic_DNA"/>
</dbReference>
<protein>
    <recommendedName>
        <fullName evidence="5">isopentenyl-diphosphate Delta-isomerase</fullName>
        <ecNumber evidence="5">5.3.3.2</ecNumber>
    </recommendedName>
</protein>
<name>A0A267ECK8_9PLAT</name>
<dbReference type="PROSITE" id="PS51462">
    <property type="entry name" value="NUDIX"/>
    <property type="match status" value="1"/>
</dbReference>
<comment type="similarity">
    <text evidence="4">Belongs to the IPP isomerase type 1 family.</text>
</comment>
<reference evidence="9 10" key="1">
    <citation type="submission" date="2017-06" db="EMBL/GenBank/DDBJ databases">
        <title>A platform for efficient transgenesis in Macrostomum lignano, a flatworm model organism for stem cell research.</title>
        <authorList>
            <person name="Berezikov E."/>
        </authorList>
    </citation>
    <scope>NUCLEOTIDE SEQUENCE [LARGE SCALE GENOMIC DNA]</scope>
    <source>
        <strain evidence="9">DV1</strain>
        <tissue evidence="9">Whole organism</tissue>
    </source>
</reference>
<evidence type="ECO:0000313" key="10">
    <source>
        <dbReference type="Proteomes" id="UP000215902"/>
    </source>
</evidence>
<dbReference type="OrthoDB" id="510307at2759"/>
<dbReference type="GO" id="GO:0005737">
    <property type="term" value="C:cytoplasm"/>
    <property type="evidence" value="ECO:0007669"/>
    <property type="project" value="TreeGrafter"/>
</dbReference>
<dbReference type="STRING" id="282301.A0A267ECK8"/>
<dbReference type="GO" id="GO:0004452">
    <property type="term" value="F:isopentenyl-diphosphate delta-isomerase activity"/>
    <property type="evidence" value="ECO:0007669"/>
    <property type="project" value="UniProtKB-EC"/>
</dbReference>
<keyword evidence="10" id="KW-1185">Reference proteome</keyword>
<dbReference type="Gene3D" id="3.90.79.10">
    <property type="entry name" value="Nucleoside Triphosphate Pyrophosphohydrolase"/>
    <property type="match status" value="1"/>
</dbReference>
<evidence type="ECO:0000256" key="1">
    <source>
        <dbReference type="ARBA" id="ARBA00000374"/>
    </source>
</evidence>
<feature type="non-terminal residue" evidence="9">
    <location>
        <position position="1"/>
    </location>
</feature>
<sequence>PPLPAPSLAGRLAGRLLCGSAAPPSPPTSGTVHPSQAALLSEQCILVDTSDRVLGAASKEFCHRADNVRAGRALHRAFSLFLLDSGGRLLLQRRSLLKLTFPGRWTNTCCSHPLHTADELQPSLGVKLAAARRTRLELGLRLPPGQMEHLATIVYQADCDSTGQWAEHEVDHVLRLRLPAGANEDVQRKLWPDPNEVAATAWLADAELDDFVAERRAAGEPPTPWFELVLSSHRHLLFDG</sequence>
<comment type="catalytic activity">
    <reaction evidence="1">
        <text>isopentenyl diphosphate = dimethylallyl diphosphate</text>
        <dbReference type="Rhea" id="RHEA:23284"/>
        <dbReference type="ChEBI" id="CHEBI:57623"/>
        <dbReference type="ChEBI" id="CHEBI:128769"/>
        <dbReference type="EC" id="5.3.3.2"/>
    </reaction>
</comment>
<keyword evidence="7" id="KW-0413">Isomerase</keyword>
<feature type="domain" description="Nudix hydrolase" evidence="8">
    <location>
        <begin position="73"/>
        <end position="228"/>
    </location>
</feature>
<dbReference type="EC" id="5.3.3.2" evidence="5"/>
<dbReference type="GO" id="GO:0009240">
    <property type="term" value="P:isopentenyl diphosphate biosynthetic process"/>
    <property type="evidence" value="ECO:0007669"/>
    <property type="project" value="TreeGrafter"/>
</dbReference>
<dbReference type="GO" id="GO:0050992">
    <property type="term" value="P:dimethylallyl diphosphate biosynthetic process"/>
    <property type="evidence" value="ECO:0007669"/>
    <property type="project" value="UniProtKB-UniPathway"/>
</dbReference>
<dbReference type="PANTHER" id="PTHR10885">
    <property type="entry name" value="ISOPENTENYL-DIPHOSPHATE DELTA-ISOMERASE"/>
    <property type="match status" value="1"/>
</dbReference>
<comment type="function">
    <text evidence="2">Catalyzes the 1,3-allylic rearrangement of the homoallylic substrate isopentenyl (IPP) to its highly electrophilic allylic isomer, dimethylallyl diphosphate (DMAPP).</text>
</comment>
<comment type="caution">
    <text evidence="9">The sequence shown here is derived from an EMBL/GenBank/DDBJ whole genome shotgun (WGS) entry which is preliminary data.</text>
</comment>
<evidence type="ECO:0000256" key="4">
    <source>
        <dbReference type="ARBA" id="ARBA00007579"/>
    </source>
</evidence>
<evidence type="ECO:0000313" key="9">
    <source>
        <dbReference type="EMBL" id="PAA59238.1"/>
    </source>
</evidence>
<dbReference type="InterPro" id="IPR000086">
    <property type="entry name" value="NUDIX_hydrolase_dom"/>
</dbReference>
<evidence type="ECO:0000256" key="6">
    <source>
        <dbReference type="ARBA" id="ARBA00023229"/>
    </source>
</evidence>
<dbReference type="SUPFAM" id="SSF55811">
    <property type="entry name" value="Nudix"/>
    <property type="match status" value="1"/>
</dbReference>
<evidence type="ECO:0000259" key="8">
    <source>
        <dbReference type="PROSITE" id="PS51462"/>
    </source>
</evidence>
<proteinExistence type="inferred from homology"/>
<dbReference type="PIRSF" id="PIRSF018427">
    <property type="entry name" value="Isopntndiph_ism"/>
    <property type="match status" value="1"/>
</dbReference>
<dbReference type="CDD" id="cd02885">
    <property type="entry name" value="NUDIX_IPP_Isomerase"/>
    <property type="match status" value="1"/>
</dbReference>
<evidence type="ECO:0000256" key="2">
    <source>
        <dbReference type="ARBA" id="ARBA00003951"/>
    </source>
</evidence>
<dbReference type="PANTHER" id="PTHR10885:SF0">
    <property type="entry name" value="ISOPENTENYL-DIPHOSPHATE DELTA-ISOMERASE"/>
    <property type="match status" value="1"/>
</dbReference>
<dbReference type="UniPathway" id="UPA00059">
    <property type="reaction ID" value="UER00104"/>
</dbReference>
<evidence type="ECO:0000256" key="5">
    <source>
        <dbReference type="ARBA" id="ARBA00012057"/>
    </source>
</evidence>
<dbReference type="Proteomes" id="UP000215902">
    <property type="component" value="Unassembled WGS sequence"/>
</dbReference>